<dbReference type="Pfam" id="PF19374">
    <property type="entry name" value="DUF5949"/>
    <property type="match status" value="1"/>
</dbReference>
<evidence type="ECO:0000313" key="1">
    <source>
        <dbReference type="EMBL" id="MFC4506774.1"/>
    </source>
</evidence>
<organism evidence="1 2">
    <name type="scientific">Streptomyces vulcanius</name>
    <dbReference type="NCBI Taxonomy" id="1441876"/>
    <lineage>
        <taxon>Bacteria</taxon>
        <taxon>Bacillati</taxon>
        <taxon>Actinomycetota</taxon>
        <taxon>Actinomycetes</taxon>
        <taxon>Kitasatosporales</taxon>
        <taxon>Streptomycetaceae</taxon>
        <taxon>Streptomyces</taxon>
    </lineage>
</organism>
<protein>
    <submittedName>
        <fullName evidence="1">DUF5949 family protein</fullName>
    </submittedName>
</protein>
<dbReference type="EMBL" id="JBHSFK010000047">
    <property type="protein sequence ID" value="MFC4506774.1"/>
    <property type="molecule type" value="Genomic_DNA"/>
</dbReference>
<name>A0ABV9B430_9ACTN</name>
<dbReference type="RefSeq" id="WP_381170641.1">
    <property type="nucleotide sequence ID" value="NZ_JBHSFK010000047.1"/>
</dbReference>
<keyword evidence="2" id="KW-1185">Reference proteome</keyword>
<accession>A0ABV9B430</accession>
<proteinExistence type="predicted"/>
<sequence>MTSTPSATRPFSVADLGTLVVMPWSGEAADGGDMPYLLAYSLGDAPDGGAETTAAAIEHLLGDNGMPVGGNVVDGTERPSLPFTLLVQSGAAVLNMPGLNAQCVPPKEWLAAVAERGYAYLVFTTRPWPEAVPGKPVEADALTAFAGAADTLDAAAHIVLPARSLRS</sequence>
<reference evidence="2" key="1">
    <citation type="journal article" date="2019" name="Int. J. Syst. Evol. Microbiol.">
        <title>The Global Catalogue of Microorganisms (GCM) 10K type strain sequencing project: providing services to taxonomists for standard genome sequencing and annotation.</title>
        <authorList>
            <consortium name="The Broad Institute Genomics Platform"/>
            <consortium name="The Broad Institute Genome Sequencing Center for Infectious Disease"/>
            <person name="Wu L."/>
            <person name="Ma J."/>
        </authorList>
    </citation>
    <scope>NUCLEOTIDE SEQUENCE [LARGE SCALE GENOMIC DNA]</scope>
    <source>
        <strain evidence="2">CGMCC 4.7177</strain>
    </source>
</reference>
<gene>
    <name evidence="1" type="ORF">ACFPIH_46270</name>
</gene>
<evidence type="ECO:0000313" key="2">
    <source>
        <dbReference type="Proteomes" id="UP001595839"/>
    </source>
</evidence>
<dbReference type="Proteomes" id="UP001595839">
    <property type="component" value="Unassembled WGS sequence"/>
</dbReference>
<dbReference type="InterPro" id="IPR045993">
    <property type="entry name" value="DUF5949"/>
</dbReference>
<comment type="caution">
    <text evidence="1">The sequence shown here is derived from an EMBL/GenBank/DDBJ whole genome shotgun (WGS) entry which is preliminary data.</text>
</comment>